<comment type="caution">
    <text evidence="2">The sequence shown here is derived from an EMBL/GenBank/DDBJ whole genome shotgun (WGS) entry which is preliminary data.</text>
</comment>
<dbReference type="Proteomes" id="UP001212160">
    <property type="component" value="Unassembled WGS sequence"/>
</dbReference>
<feature type="domain" description="Lantibiotic dehydratase N-terminal" evidence="1">
    <location>
        <begin position="507"/>
        <end position="744"/>
    </location>
</feature>
<dbReference type="AlphaFoldDB" id="A0AAW6DDS8"/>
<dbReference type="EMBL" id="JAQMLA010000054">
    <property type="protein sequence ID" value="MDB8687910.1"/>
    <property type="molecule type" value="Genomic_DNA"/>
</dbReference>
<feature type="domain" description="Lantibiotic dehydratase N-terminal" evidence="1">
    <location>
        <begin position="142"/>
        <end position="426"/>
    </location>
</feature>
<proteinExistence type="predicted"/>
<dbReference type="Pfam" id="PF04738">
    <property type="entry name" value="Lant_dehydr_N"/>
    <property type="match status" value="2"/>
</dbReference>
<evidence type="ECO:0000259" key="1">
    <source>
        <dbReference type="Pfam" id="PF04738"/>
    </source>
</evidence>
<protein>
    <submittedName>
        <fullName evidence="2">Lantibiotic dehydratase</fullName>
    </submittedName>
</protein>
<gene>
    <name evidence="2" type="ORF">PNW85_14770</name>
</gene>
<dbReference type="RefSeq" id="WP_272108072.1">
    <property type="nucleotide sequence ID" value="NZ_JAQMLA010000054.1"/>
</dbReference>
<name>A0AAW6DDS8_MEDGN</name>
<reference evidence="2" key="1">
    <citation type="submission" date="2023-01" db="EMBL/GenBank/DDBJ databases">
        <title>Human gut microbiome strain richness.</title>
        <authorList>
            <person name="Chen-Liaw A."/>
        </authorList>
    </citation>
    <scope>NUCLEOTIDE SEQUENCE</scope>
    <source>
        <strain evidence="2">RTP21484st1_H11_RTP21484_190118</strain>
    </source>
</reference>
<evidence type="ECO:0000313" key="2">
    <source>
        <dbReference type="EMBL" id="MDB8687910.1"/>
    </source>
</evidence>
<evidence type="ECO:0000313" key="3">
    <source>
        <dbReference type="Proteomes" id="UP001212160"/>
    </source>
</evidence>
<sequence>MDKKDEELFLVRSAGIKLDEISFYTMSKTLKKKKEYDKYKEKNQLLRDELAEELFLYISQATNDTIKNICLNLKRNIHNERVEKVKKSNIDFLPCNIQKLLGLWIEAKKEEESKREVIEETFINEIEEIRKKIKQLCVSNIQFLEGILIANFDLFNRMKEYIEQDEIKSRKLKNTEISLTNYISRMAYKPSPFASFSGVSYGKLGRLNYYNNDYSLAKSVRINISVLKYVENKLLNLEEFFEHSFFAINSTCTIKQNKLTFIDRAIECGDKVSNLEQIKSITLNEIIQYILNLFMKKSIYTYSEICDSFSNKYKVESEKINVILKQFIEIGLLQNFLIVPNQDYFYLNNLYKVTKNIESKVGKRCHEVLGNIISIQNSNSVQEQQIKEMKTAMLHLWEIFSESEMPKGTLVFEDTALKKLDLTIEKESILQQKDAINEIKAFMTIFDDSILQKIALNIIFEEENAESISLFHFYKKYSATDKIELWRKIKSTSLYKKVHQLRKEVYEYLLELAQTTEDAITISKSWMKSIIERIPSELLLENKYSIYFQIAYKDGKTNFVINKMGPGNYRHFSRYLNLFQENNMDECRRYIINRYRDIEKDEKVILMDLNAILGLNINIHSHVLDTEFTYPRSCPNPNKREIQLDDIIVHKNYNNDLIGLYEKESNRRIEVLPLGFLFSMIAPHMYAFLSLFSRANGVEYSFWGKLLAEKNEDKNIQYLPRLYYQNIVIDRKTWCVGAKEFHKGDSVKDFIANLQVIKEKNIDHEVFVRASSLLDSFEEEYVVSDFRKWMDEVKNTKLRKPQFINFESFFHQKALIKILSKCEHDVLFQEVFPDSSNTFCNKKRVMEFLME</sequence>
<accession>A0AAW6DDS8</accession>
<dbReference type="InterPro" id="IPR006827">
    <property type="entry name" value="Lant_deHydtase_N"/>
</dbReference>
<organism evidence="2 3">
    <name type="scientific">Mediterraneibacter gnavus</name>
    <name type="common">Ruminococcus gnavus</name>
    <dbReference type="NCBI Taxonomy" id="33038"/>
    <lineage>
        <taxon>Bacteria</taxon>
        <taxon>Bacillati</taxon>
        <taxon>Bacillota</taxon>
        <taxon>Clostridia</taxon>
        <taxon>Lachnospirales</taxon>
        <taxon>Lachnospiraceae</taxon>
        <taxon>Mediterraneibacter</taxon>
    </lineage>
</organism>